<dbReference type="InterPro" id="IPR002121">
    <property type="entry name" value="HRDC_dom"/>
</dbReference>
<dbReference type="GO" id="GO:0000175">
    <property type="term" value="F:3'-5'-RNA exonuclease activity"/>
    <property type="evidence" value="ECO:0007669"/>
    <property type="project" value="InterPro"/>
</dbReference>
<dbReference type="CDD" id="cd06147">
    <property type="entry name" value="Rrp6p_like_exo"/>
    <property type="match status" value="1"/>
</dbReference>
<dbReference type="EMBL" id="JACGWK010000005">
    <property type="protein sequence ID" value="KAL0354088.1"/>
    <property type="molecule type" value="Genomic_DNA"/>
</dbReference>
<reference evidence="2" key="2">
    <citation type="journal article" date="2024" name="Plant">
        <title>Genomic evolution and insights into agronomic trait innovations of Sesamum species.</title>
        <authorList>
            <person name="Miao H."/>
            <person name="Wang L."/>
            <person name="Qu L."/>
            <person name="Liu H."/>
            <person name="Sun Y."/>
            <person name="Le M."/>
            <person name="Wang Q."/>
            <person name="Wei S."/>
            <person name="Zheng Y."/>
            <person name="Lin W."/>
            <person name="Duan Y."/>
            <person name="Cao H."/>
            <person name="Xiong S."/>
            <person name="Wang X."/>
            <person name="Wei L."/>
            <person name="Li C."/>
            <person name="Ma Q."/>
            <person name="Ju M."/>
            <person name="Zhao R."/>
            <person name="Li G."/>
            <person name="Mu C."/>
            <person name="Tian Q."/>
            <person name="Mei H."/>
            <person name="Zhang T."/>
            <person name="Gao T."/>
            <person name="Zhang H."/>
        </authorList>
    </citation>
    <scope>NUCLEOTIDE SEQUENCE</scope>
    <source>
        <strain evidence="2">G01</strain>
    </source>
</reference>
<dbReference type="Gene3D" id="3.30.420.10">
    <property type="entry name" value="Ribonuclease H-like superfamily/Ribonuclease H"/>
    <property type="match status" value="1"/>
</dbReference>
<dbReference type="InterPro" id="IPR012337">
    <property type="entry name" value="RNaseH-like_sf"/>
</dbReference>
<dbReference type="GO" id="GO:0071036">
    <property type="term" value="P:nuclear polyadenylation-dependent snoRNA catabolic process"/>
    <property type="evidence" value="ECO:0007669"/>
    <property type="project" value="TreeGrafter"/>
</dbReference>
<organism evidence="2">
    <name type="scientific">Sesamum angustifolium</name>
    <dbReference type="NCBI Taxonomy" id="2727405"/>
    <lineage>
        <taxon>Eukaryota</taxon>
        <taxon>Viridiplantae</taxon>
        <taxon>Streptophyta</taxon>
        <taxon>Embryophyta</taxon>
        <taxon>Tracheophyta</taxon>
        <taxon>Spermatophyta</taxon>
        <taxon>Magnoliopsida</taxon>
        <taxon>eudicotyledons</taxon>
        <taxon>Gunneridae</taxon>
        <taxon>Pentapetalae</taxon>
        <taxon>asterids</taxon>
        <taxon>lamiids</taxon>
        <taxon>Lamiales</taxon>
        <taxon>Pedaliaceae</taxon>
        <taxon>Sesamum</taxon>
    </lineage>
</organism>
<evidence type="ECO:0000313" key="2">
    <source>
        <dbReference type="EMBL" id="KAL0354088.1"/>
    </source>
</evidence>
<proteinExistence type="predicted"/>
<dbReference type="SMART" id="SM00474">
    <property type="entry name" value="35EXOc"/>
    <property type="match status" value="1"/>
</dbReference>
<dbReference type="InterPro" id="IPR045092">
    <property type="entry name" value="Rrp6-like"/>
</dbReference>
<accession>A0AAW2PEI6</accession>
<dbReference type="GO" id="GO:0071035">
    <property type="term" value="P:nuclear polyadenylation-dependent rRNA catabolic process"/>
    <property type="evidence" value="ECO:0007669"/>
    <property type="project" value="TreeGrafter"/>
</dbReference>
<feature type="domain" description="3'-5' exonuclease" evidence="1">
    <location>
        <begin position="122"/>
        <end position="290"/>
    </location>
</feature>
<evidence type="ECO:0000259" key="1">
    <source>
        <dbReference type="SMART" id="SM00474"/>
    </source>
</evidence>
<dbReference type="Pfam" id="PF01612">
    <property type="entry name" value="DNA_pol_A_exo1"/>
    <property type="match status" value="1"/>
</dbReference>
<dbReference type="FunFam" id="3.30.420.10:FF:000079">
    <property type="entry name" value="Polynucleotidyl transferase ribonuclease H fold protein with HRDC domain"/>
    <property type="match status" value="1"/>
</dbReference>
<dbReference type="Pfam" id="PF00570">
    <property type="entry name" value="HRDC"/>
    <property type="match status" value="1"/>
</dbReference>
<dbReference type="AlphaFoldDB" id="A0AAW2PEI6"/>
<sequence>MAVEEDKLRVAAFTIAATCFLALAMSIRFVRQFLMKPRRKKSCYLTTESKPQYSFKRVLADNSYSPFKHLKLHAADSQSDEEYSNLHPYKGEISKLIKNPNVAVLEVLDGCEKGVLEMGDSYVWVETEAQLRELVEVLSNEKVFAVDTEQHSFRSFLGFTALIQISTIREDYLVDTIILHDVMGLLRPVFADPGICKVFHGADNDVLWLQRDFHIYVVNLFDTAKACDILSKPQRSLAYLLETYCSVATNKLLQREDWRQRPLPEEMIQYARTDAHYLLYIAYCLCLELKERKENSSPGDKFHFLLEASRRSNATCLQLFAKDVEACPGELAASSIVSRCLNDQGNISSSVCDEKEFVRRLCLWRDIMARLHDESLRFVLSENAIIALAAQIPTDETDICSTILEADRDVESVALVPLQSPSSVVCCHLEDLLCLLQENTANLDNIFHRFIQQHLGPAGSCPLSAYNYALLSKTSLGLTYRPASNRNGFRASKQIAKKASRDLYLSRNLAKLVEQDPPSIMLLFEPKGRPEDEDNDFYIQSKKNICVGCGEGNHYLRYRIIPSCYRIHFPEHLKSHRSHDIVLLCVDCHEIAHAAAEKYKKQVAAEFGIPLFIRKVVDFDNTQHIPSSMPIVSSEEIGVSPLQLRTAAMALLRHGPQMPFQRRQELMQIVEDDDISGSGNGTLPNETTCSMHVRDVSLKHESKLSLLGHGPHGKQVVAHLLKEYGEDGIREFCQRWRQVFVEALHPRFLPAGWDVMHSGKRDFGEYSVYNPTKKSSGVVAAG</sequence>
<dbReference type="GO" id="GO:0071037">
    <property type="term" value="P:nuclear polyadenylation-dependent snRNA catabolic process"/>
    <property type="evidence" value="ECO:0007669"/>
    <property type="project" value="TreeGrafter"/>
</dbReference>
<protein>
    <submittedName>
        <fullName evidence="2">Protein RRP6-like 3</fullName>
    </submittedName>
</protein>
<dbReference type="GO" id="GO:0071039">
    <property type="term" value="P:nuclear polyadenylation-dependent CUT catabolic process"/>
    <property type="evidence" value="ECO:0007669"/>
    <property type="project" value="TreeGrafter"/>
</dbReference>
<dbReference type="GO" id="GO:0003727">
    <property type="term" value="F:single-stranded RNA binding"/>
    <property type="evidence" value="ECO:0007669"/>
    <property type="project" value="TreeGrafter"/>
</dbReference>
<dbReference type="Gene3D" id="1.10.150.80">
    <property type="entry name" value="HRDC domain"/>
    <property type="match status" value="1"/>
</dbReference>
<dbReference type="SUPFAM" id="SSF47819">
    <property type="entry name" value="HRDC-like"/>
    <property type="match status" value="1"/>
</dbReference>
<gene>
    <name evidence="2" type="ORF">Sangu_0990100</name>
</gene>
<dbReference type="SUPFAM" id="SSF53098">
    <property type="entry name" value="Ribonuclease H-like"/>
    <property type="match status" value="1"/>
</dbReference>
<dbReference type="GO" id="GO:0000467">
    <property type="term" value="P:exonucleolytic trimming to generate mature 3'-end of 5.8S rRNA from tricistronic rRNA transcript (SSU-rRNA, 5.8S rRNA, LSU-rRNA)"/>
    <property type="evidence" value="ECO:0007669"/>
    <property type="project" value="InterPro"/>
</dbReference>
<dbReference type="GO" id="GO:0071044">
    <property type="term" value="P:histone mRNA catabolic process"/>
    <property type="evidence" value="ECO:0007669"/>
    <property type="project" value="TreeGrafter"/>
</dbReference>
<reference evidence="2" key="1">
    <citation type="submission" date="2020-06" db="EMBL/GenBank/DDBJ databases">
        <authorList>
            <person name="Li T."/>
            <person name="Hu X."/>
            <person name="Zhang T."/>
            <person name="Song X."/>
            <person name="Zhang H."/>
            <person name="Dai N."/>
            <person name="Sheng W."/>
            <person name="Hou X."/>
            <person name="Wei L."/>
        </authorList>
    </citation>
    <scope>NUCLEOTIDE SEQUENCE</scope>
    <source>
        <strain evidence="2">G01</strain>
        <tissue evidence="2">Leaf</tissue>
    </source>
</reference>
<dbReference type="GO" id="GO:0005730">
    <property type="term" value="C:nucleolus"/>
    <property type="evidence" value="ECO:0007669"/>
    <property type="project" value="TreeGrafter"/>
</dbReference>
<dbReference type="GO" id="GO:0000176">
    <property type="term" value="C:nuclear exosome (RNase complex)"/>
    <property type="evidence" value="ECO:0007669"/>
    <property type="project" value="TreeGrafter"/>
</dbReference>
<dbReference type="InterPro" id="IPR049559">
    <property type="entry name" value="Rrp6p-like_exo"/>
</dbReference>
<dbReference type="InterPro" id="IPR010997">
    <property type="entry name" value="HRDC-like_sf"/>
</dbReference>
<dbReference type="InterPro" id="IPR002562">
    <property type="entry name" value="3'-5'_exonuclease_dom"/>
</dbReference>
<dbReference type="PANTHER" id="PTHR12124:SF68">
    <property type="entry name" value="PROTEIN RRP6-LIKE 3"/>
    <property type="match status" value="1"/>
</dbReference>
<comment type="caution">
    <text evidence="2">The sequence shown here is derived from an EMBL/GenBank/DDBJ whole genome shotgun (WGS) entry which is preliminary data.</text>
</comment>
<dbReference type="GO" id="GO:0000166">
    <property type="term" value="F:nucleotide binding"/>
    <property type="evidence" value="ECO:0007669"/>
    <property type="project" value="InterPro"/>
</dbReference>
<dbReference type="GO" id="GO:0071040">
    <property type="term" value="P:nuclear polyadenylation-dependent antisense transcript catabolic process"/>
    <property type="evidence" value="ECO:0007669"/>
    <property type="project" value="TreeGrafter"/>
</dbReference>
<name>A0AAW2PEI6_9LAMI</name>
<dbReference type="PANTHER" id="PTHR12124">
    <property type="entry name" value="POLYMYOSITIS/SCLERODERMA AUTOANTIGEN-RELATED"/>
    <property type="match status" value="1"/>
</dbReference>
<dbReference type="GO" id="GO:0071051">
    <property type="term" value="P:poly(A)-dependent snoRNA 3'-end processing"/>
    <property type="evidence" value="ECO:0007669"/>
    <property type="project" value="TreeGrafter"/>
</dbReference>
<dbReference type="GO" id="GO:0071038">
    <property type="term" value="P:TRAMP-dependent tRNA surveillance pathway"/>
    <property type="evidence" value="ECO:0007669"/>
    <property type="project" value="TreeGrafter"/>
</dbReference>
<dbReference type="InterPro" id="IPR044876">
    <property type="entry name" value="HRDC_dom_sf"/>
</dbReference>
<dbReference type="InterPro" id="IPR036397">
    <property type="entry name" value="RNaseH_sf"/>
</dbReference>